<protein>
    <submittedName>
        <fullName evidence="13">Uncharacterized protein</fullName>
    </submittedName>
</protein>
<dbReference type="PROSITE" id="PS50893">
    <property type="entry name" value="ABC_TRANSPORTER_2"/>
    <property type="match status" value="2"/>
</dbReference>
<feature type="transmembrane region" description="Helical" evidence="10">
    <location>
        <begin position="128"/>
        <end position="148"/>
    </location>
</feature>
<feature type="domain" description="ABC transmembrane type-1" evidence="12">
    <location>
        <begin position="736"/>
        <end position="1019"/>
    </location>
</feature>
<gene>
    <name evidence="13" type="ORF">Ae201684_004931</name>
</gene>
<evidence type="ECO:0000259" key="11">
    <source>
        <dbReference type="PROSITE" id="PS50893"/>
    </source>
</evidence>
<dbReference type="InterPro" id="IPR017871">
    <property type="entry name" value="ABC_transporter-like_CS"/>
</dbReference>
<organism evidence="13 14">
    <name type="scientific">Aphanomyces euteiches</name>
    <dbReference type="NCBI Taxonomy" id="100861"/>
    <lineage>
        <taxon>Eukaryota</taxon>
        <taxon>Sar</taxon>
        <taxon>Stramenopiles</taxon>
        <taxon>Oomycota</taxon>
        <taxon>Saprolegniomycetes</taxon>
        <taxon>Saprolegniales</taxon>
        <taxon>Verrucalvaceae</taxon>
        <taxon>Aphanomyces</taxon>
    </lineage>
</organism>
<dbReference type="InterPro" id="IPR011527">
    <property type="entry name" value="ABC1_TM_dom"/>
</dbReference>
<dbReference type="Gene3D" id="1.20.1560.10">
    <property type="entry name" value="ABC transporter type 1, transmembrane domain"/>
    <property type="match status" value="2"/>
</dbReference>
<evidence type="ECO:0000256" key="10">
    <source>
        <dbReference type="SAM" id="Phobius"/>
    </source>
</evidence>
<evidence type="ECO:0000256" key="2">
    <source>
        <dbReference type="ARBA" id="ARBA00009726"/>
    </source>
</evidence>
<keyword evidence="7" id="KW-0067">ATP-binding</keyword>
<evidence type="ECO:0000256" key="4">
    <source>
        <dbReference type="ARBA" id="ARBA00022692"/>
    </source>
</evidence>
<keyword evidence="14" id="KW-1185">Reference proteome</keyword>
<comment type="caution">
    <text evidence="13">The sequence shown here is derived from an EMBL/GenBank/DDBJ whole genome shotgun (WGS) entry which is preliminary data.</text>
</comment>
<dbReference type="InterPro" id="IPR027417">
    <property type="entry name" value="P-loop_NTPase"/>
</dbReference>
<dbReference type="InterPro" id="IPR044746">
    <property type="entry name" value="ABCC_6TM_D1"/>
</dbReference>
<dbReference type="PROSITE" id="PS50929">
    <property type="entry name" value="ABC_TM1F"/>
    <property type="match status" value="2"/>
</dbReference>
<dbReference type="FunFam" id="3.40.50.300:FF:000610">
    <property type="entry name" value="Multidrug resistance-associated ABC transporter"/>
    <property type="match status" value="1"/>
</dbReference>
<dbReference type="SUPFAM" id="SSF90123">
    <property type="entry name" value="ABC transporter transmembrane region"/>
    <property type="match status" value="2"/>
</dbReference>
<dbReference type="CDD" id="cd03250">
    <property type="entry name" value="ABCC_MRP_domain1"/>
    <property type="match status" value="1"/>
</dbReference>
<dbReference type="GO" id="GO:0140359">
    <property type="term" value="F:ABC-type transporter activity"/>
    <property type="evidence" value="ECO:0007669"/>
    <property type="project" value="InterPro"/>
</dbReference>
<feature type="transmembrane region" description="Helical" evidence="10">
    <location>
        <begin position="230"/>
        <end position="253"/>
    </location>
</feature>
<dbReference type="SMART" id="SM00382">
    <property type="entry name" value="AAA"/>
    <property type="match status" value="2"/>
</dbReference>
<keyword evidence="3" id="KW-0813">Transport</keyword>
<feature type="transmembrane region" description="Helical" evidence="10">
    <location>
        <begin position="199"/>
        <end position="224"/>
    </location>
</feature>
<dbReference type="GO" id="GO:0005774">
    <property type="term" value="C:vacuolar membrane"/>
    <property type="evidence" value="ECO:0007669"/>
    <property type="project" value="UniProtKB-SubCell"/>
</dbReference>
<dbReference type="GO" id="GO:0016887">
    <property type="term" value="F:ATP hydrolysis activity"/>
    <property type="evidence" value="ECO:0007669"/>
    <property type="project" value="InterPro"/>
</dbReference>
<dbReference type="FunFam" id="1.20.1560.10:FF:000063">
    <property type="entry name" value="Multidrug resistance protein ABC transporter"/>
    <property type="match status" value="1"/>
</dbReference>
<evidence type="ECO:0000259" key="12">
    <source>
        <dbReference type="PROSITE" id="PS50929"/>
    </source>
</evidence>
<dbReference type="Pfam" id="PF00005">
    <property type="entry name" value="ABC_tran"/>
    <property type="match status" value="2"/>
</dbReference>
<keyword evidence="4 10" id="KW-0812">Transmembrane</keyword>
<dbReference type="CDD" id="cd18580">
    <property type="entry name" value="ABC_6TM_ABCC_D2"/>
    <property type="match status" value="1"/>
</dbReference>
<dbReference type="GO" id="GO:0005524">
    <property type="term" value="F:ATP binding"/>
    <property type="evidence" value="ECO:0007669"/>
    <property type="project" value="UniProtKB-KW"/>
</dbReference>
<dbReference type="InterPro" id="IPR036640">
    <property type="entry name" value="ABC1_TM_sf"/>
</dbReference>
<dbReference type="InterPro" id="IPR003439">
    <property type="entry name" value="ABC_transporter-like_ATP-bd"/>
</dbReference>
<proteinExistence type="inferred from homology"/>
<keyword evidence="5" id="KW-0677">Repeat</keyword>
<dbReference type="Gene3D" id="3.40.50.300">
    <property type="entry name" value="P-loop containing nucleotide triphosphate hydrolases"/>
    <property type="match status" value="2"/>
</dbReference>
<keyword evidence="8 10" id="KW-1133">Transmembrane helix</keyword>
<name>A0A6G0XGH3_9STRA</name>
<evidence type="ECO:0000256" key="3">
    <source>
        <dbReference type="ARBA" id="ARBA00022448"/>
    </source>
</evidence>
<dbReference type="FunFam" id="3.40.50.300:FF:000997">
    <property type="entry name" value="Multidrug resistance-associated protein 1"/>
    <property type="match status" value="1"/>
</dbReference>
<dbReference type="PANTHER" id="PTHR24223:SF443">
    <property type="entry name" value="MULTIDRUG-RESISTANCE LIKE PROTEIN 1, ISOFORM I"/>
    <property type="match status" value="1"/>
</dbReference>
<feature type="transmembrane region" description="Helical" evidence="10">
    <location>
        <begin position="774"/>
        <end position="797"/>
    </location>
</feature>
<accession>A0A6G0XGH3</accession>
<feature type="transmembrane region" description="Helical" evidence="10">
    <location>
        <begin position="966"/>
        <end position="984"/>
    </location>
</feature>
<evidence type="ECO:0000256" key="5">
    <source>
        <dbReference type="ARBA" id="ARBA00022737"/>
    </source>
</evidence>
<dbReference type="CDD" id="cd03244">
    <property type="entry name" value="ABCC_MRP_domain2"/>
    <property type="match status" value="1"/>
</dbReference>
<dbReference type="EMBL" id="VJMJ01000064">
    <property type="protein sequence ID" value="KAF0739362.1"/>
    <property type="molecule type" value="Genomic_DNA"/>
</dbReference>
<dbReference type="PANTHER" id="PTHR24223">
    <property type="entry name" value="ATP-BINDING CASSETTE SUB-FAMILY C"/>
    <property type="match status" value="1"/>
</dbReference>
<feature type="domain" description="ABC transmembrane type-1" evidence="12">
    <location>
        <begin position="92"/>
        <end position="373"/>
    </location>
</feature>
<feature type="transmembrane region" description="Helical" evidence="10">
    <location>
        <begin position="848"/>
        <end position="869"/>
    </location>
</feature>
<evidence type="ECO:0000256" key="1">
    <source>
        <dbReference type="ARBA" id="ARBA00004128"/>
    </source>
</evidence>
<evidence type="ECO:0000256" key="6">
    <source>
        <dbReference type="ARBA" id="ARBA00022741"/>
    </source>
</evidence>
<feature type="transmembrane region" description="Helical" evidence="10">
    <location>
        <begin position="308"/>
        <end position="337"/>
    </location>
</feature>
<evidence type="ECO:0000313" key="13">
    <source>
        <dbReference type="EMBL" id="KAF0739362.1"/>
    </source>
</evidence>
<dbReference type="CDD" id="cd18579">
    <property type="entry name" value="ABC_6TM_ABCC_D1"/>
    <property type="match status" value="1"/>
</dbReference>
<feature type="domain" description="ABC transporter" evidence="11">
    <location>
        <begin position="416"/>
        <end position="639"/>
    </location>
</feature>
<dbReference type="InterPro" id="IPR003593">
    <property type="entry name" value="AAA+_ATPase"/>
</dbReference>
<dbReference type="Proteomes" id="UP000481153">
    <property type="component" value="Unassembled WGS sequence"/>
</dbReference>
<dbReference type="VEuPathDB" id="FungiDB:AeMF1_008865"/>
<evidence type="ECO:0000313" key="14">
    <source>
        <dbReference type="Proteomes" id="UP000481153"/>
    </source>
</evidence>
<sequence>MGGPTYQSLASNPPVVSQEHPLISASGISKLFFSWATPILSLGNNRQLDPSDLWPLEAENECRVVSEVFEPTFQRSRSIFWTIAVTFWWRFAFVGLLQIGNVLGTLYGPIVLKQILTAMEANTFDLQYILKLIVSLFAVRVVSALLSAHSNLQAQLIAVKITSALQHLLFQKSLHLDAKFRREKTAGEISNMFSNDIQWIINFAIFANQLWIVPFQVVLTLIMLYNVIGWATFVGAAVIVINLMMNQVIVVAIRNGFEELMKHKDNRMKTINEVFGAMQIIKLNAWEEKFAEKIAVERKTELDSLWRIFVRFTISIVVLYLGPALVTIASFATYTLIMREPLPASKLFTALSLFTLLKYPMLTLPNIIASLLQALVALKRFMEFFDMDDRDPTQVATPKTVDAETLKDLVAQNIDIQVQDATFGWDATKPLFDKVNLTVKRGEFVVIHGSVGEGKTSLCSAFLGEMEKYSGSVFIGGQVAYFSQQAWIQNTTVRENILFGKPYDRVKYNRVIEACALTKDMTLFSAGDRTELGQKGVNLSGGQKARISLARACYSDADIFILDSPLSAVDAIVQNEIFTKCFLGLLRNKTVVLVTHSPEIVASKYIDRLIEIKDGKLIETVVASERESHPILVQPLVARRGYTAQTDDDTDSLDDHPSHAIGDHAMLVSPSVTTPLPLNYDGFSFTPLDPSSRQTYEEPVSGMLVLDEERSSGRVSSEVFQGYLNASGGWLAFWYLIFVLAIWQVLMVSSDLWLSYWSSTATQVTQQEFLDQSGYYLGIYTLVSLAGVFSTVLRSLAVYESGIKASRILFDQMTQALLRAPMKFFDTNPIGRILNRYSNDMNTIDTQIPLTISGVSSAFFLAVCTLGTTIYMTGIVGFFLLPLMYLYIMIGKFYVQPAREMERVNKTTKSPLLNLISEAIEGMLVIRAFGDKQVRRFQRIHYRNVDANNEAFVAAQVISQWFSLRIQLTSALLVFTISLALVFMRDYLTPGFIGLSLNYLFSSLGFFEYIISAWSQLETSMIGPERVTEYAQVEPEAPRVISGAVAKTWPTKGDIQFENMGFRYKENDPLILKEVNVHIQSGEKIGIVGRTGAGKSSLTMALFRINELAAGAIKIDGVDISQVGVKTLRSAIAIIPQTPVLFKGTLRNYLDPFGEYTEDDLWSCLQKVRLVDRISNVDGKLDSPVEENGENFSVGERQMLCMARALLRQARIVVMDEATAAIDHETDQNLQRVIRTEFASSTVLTIAHRLDTVLDCDRILVFDQGRLAQCDAPKALIGQGGGIFFELCSEGGYLDKIIE</sequence>
<comment type="similarity">
    <text evidence="2">Belongs to the ABC transporter superfamily. ABCC family. Conjugate transporter (TC 3.A.1.208) subfamily.</text>
</comment>
<keyword evidence="9 10" id="KW-0472">Membrane</keyword>
<feature type="transmembrane region" description="Helical" evidence="10">
    <location>
        <begin position="733"/>
        <end position="754"/>
    </location>
</feature>
<feature type="domain" description="ABC transporter" evidence="11">
    <location>
        <begin position="1055"/>
        <end position="1289"/>
    </location>
</feature>
<feature type="transmembrane region" description="Helical" evidence="10">
    <location>
        <begin position="875"/>
        <end position="895"/>
    </location>
</feature>
<dbReference type="SUPFAM" id="SSF52540">
    <property type="entry name" value="P-loop containing nucleoside triphosphate hydrolases"/>
    <property type="match status" value="2"/>
</dbReference>
<evidence type="ECO:0000256" key="7">
    <source>
        <dbReference type="ARBA" id="ARBA00022840"/>
    </source>
</evidence>
<comment type="subcellular location">
    <subcellularLocation>
        <location evidence="1">Vacuole membrane</location>
        <topology evidence="1">Multi-pass membrane protein</topology>
    </subcellularLocation>
</comment>
<evidence type="ECO:0000256" key="8">
    <source>
        <dbReference type="ARBA" id="ARBA00022989"/>
    </source>
</evidence>
<evidence type="ECO:0000256" key="9">
    <source>
        <dbReference type="ARBA" id="ARBA00023136"/>
    </source>
</evidence>
<dbReference type="PROSITE" id="PS00211">
    <property type="entry name" value="ABC_TRANSPORTER_1"/>
    <property type="match status" value="1"/>
</dbReference>
<dbReference type="InterPro" id="IPR050173">
    <property type="entry name" value="ABC_transporter_C-like"/>
</dbReference>
<dbReference type="FunFam" id="1.20.1560.10:FF:000003">
    <property type="entry name" value="ABC transporter C family member 10"/>
    <property type="match status" value="1"/>
</dbReference>
<dbReference type="InterPro" id="IPR044726">
    <property type="entry name" value="ABCC_6TM_D2"/>
</dbReference>
<dbReference type="Pfam" id="PF00664">
    <property type="entry name" value="ABC_membrane"/>
    <property type="match status" value="2"/>
</dbReference>
<keyword evidence="6" id="KW-0547">Nucleotide-binding</keyword>
<feature type="transmembrane region" description="Helical" evidence="10">
    <location>
        <begin position="357"/>
        <end position="378"/>
    </location>
</feature>
<reference evidence="13 14" key="1">
    <citation type="submission" date="2019-07" db="EMBL/GenBank/DDBJ databases">
        <title>Genomics analysis of Aphanomyces spp. identifies a new class of oomycete effector associated with host adaptation.</title>
        <authorList>
            <person name="Gaulin E."/>
        </authorList>
    </citation>
    <scope>NUCLEOTIDE SEQUENCE [LARGE SCALE GENOMIC DNA]</scope>
    <source>
        <strain evidence="13 14">ATCC 201684</strain>
    </source>
</reference>